<feature type="transmembrane region" description="Helical" evidence="1">
    <location>
        <begin position="215"/>
        <end position="236"/>
    </location>
</feature>
<dbReference type="GeneID" id="5327238"/>
<dbReference type="AlphaFoldDB" id="A6USY7"/>
<evidence type="ECO:0008006" key="4">
    <source>
        <dbReference type="Google" id="ProtNLM"/>
    </source>
</evidence>
<dbReference type="RefSeq" id="WP_011972741.1">
    <property type="nucleotide sequence ID" value="NC_009635.1"/>
</dbReference>
<feature type="transmembrane region" description="Helical" evidence="1">
    <location>
        <begin position="148"/>
        <end position="169"/>
    </location>
</feature>
<dbReference type="eggNOG" id="arCOG02177">
    <property type="taxonomic scope" value="Archaea"/>
</dbReference>
<organism evidence="2 3">
    <name type="scientific">Methanococcus aeolicus (strain ATCC BAA-1280 / DSM 17508 / OCM 812 / Nankai-3)</name>
    <dbReference type="NCBI Taxonomy" id="419665"/>
    <lineage>
        <taxon>Archaea</taxon>
        <taxon>Methanobacteriati</taxon>
        <taxon>Methanobacteriota</taxon>
        <taxon>Methanomada group</taxon>
        <taxon>Methanococci</taxon>
        <taxon>Methanococcales</taxon>
        <taxon>Methanococcaceae</taxon>
        <taxon>Methanococcus</taxon>
    </lineage>
</organism>
<sequence>MDIAAYISGFINKYYINPIYNQSGYTIIQEITYGILLFVMVYIFYRACKSLKIEIDSKFALTTVFYVILISLLRSMTDAGVLPHTFYTVTPGIVVVLGIYYIFSIILTGYFFKEKYYKYSIIMAVLPMLYFGAIFLTNIVYFGTLLQILLIIAIIYGIISYLLNNVEYIKNKLKFDKIDKYAILGQLTDASATAVGIASHGYWEQHPIPRFFMDTFGAYSMIPLKLALVFSVLYVLNHEVDNKNLRNIIKITIMALGFAPGLRNLFRIVMGV</sequence>
<feature type="transmembrane region" description="Helical" evidence="1">
    <location>
        <begin position="27"/>
        <end position="47"/>
    </location>
</feature>
<feature type="transmembrane region" description="Helical" evidence="1">
    <location>
        <begin position="181"/>
        <end position="203"/>
    </location>
</feature>
<dbReference type="STRING" id="419665.Maeo_0016"/>
<keyword evidence="1" id="KW-1133">Transmembrane helix</keyword>
<feature type="transmembrane region" description="Helical" evidence="1">
    <location>
        <begin position="59"/>
        <end position="77"/>
    </location>
</feature>
<dbReference type="Pfam" id="PF01889">
    <property type="entry name" value="DUF63"/>
    <property type="match status" value="1"/>
</dbReference>
<gene>
    <name evidence="2" type="ordered locus">Maeo_0016</name>
</gene>
<reference evidence="2" key="1">
    <citation type="submission" date="2007-06" db="EMBL/GenBank/DDBJ databases">
        <title>Complete sequence of Methanococcus aeolicus Nankai-3.</title>
        <authorList>
            <consortium name="US DOE Joint Genome Institute"/>
            <person name="Copeland A."/>
            <person name="Lucas S."/>
            <person name="Lapidus A."/>
            <person name="Barry K."/>
            <person name="Glavina del Rio T."/>
            <person name="Dalin E."/>
            <person name="Tice H."/>
            <person name="Pitluck S."/>
            <person name="Chain P."/>
            <person name="Malfatti S."/>
            <person name="Shin M."/>
            <person name="Vergez L."/>
            <person name="Schmutz J."/>
            <person name="Larimer F."/>
            <person name="Land M."/>
            <person name="Hauser L."/>
            <person name="Kyrpides N."/>
            <person name="Lykidis A."/>
            <person name="Sieprawska-Lupa M."/>
            <person name="Whitman W.B."/>
            <person name="Richardson P."/>
        </authorList>
    </citation>
    <scope>NUCLEOTIDE SEQUENCE [LARGE SCALE GENOMIC DNA]</scope>
    <source>
        <strain evidence="2">Nankai-3</strain>
    </source>
</reference>
<keyword evidence="1" id="KW-0472">Membrane</keyword>
<dbReference type="EMBL" id="CP000743">
    <property type="protein sequence ID" value="ABR55609.1"/>
    <property type="molecule type" value="Genomic_DNA"/>
</dbReference>
<dbReference type="OrthoDB" id="84937at2157"/>
<evidence type="ECO:0000313" key="3">
    <source>
        <dbReference type="Proteomes" id="UP000001106"/>
    </source>
</evidence>
<dbReference type="KEGG" id="mae:Maeo_0016"/>
<feature type="transmembrane region" description="Helical" evidence="1">
    <location>
        <begin position="89"/>
        <end position="112"/>
    </location>
</feature>
<feature type="transmembrane region" description="Helical" evidence="1">
    <location>
        <begin position="119"/>
        <end position="142"/>
    </location>
</feature>
<evidence type="ECO:0000256" key="1">
    <source>
        <dbReference type="SAM" id="Phobius"/>
    </source>
</evidence>
<protein>
    <recommendedName>
        <fullName evidence="4">DUF63 family protein</fullName>
    </recommendedName>
</protein>
<dbReference type="PANTHER" id="PTHR40700:SF1">
    <property type="entry name" value="DUF63 DOMAIN-CONTAINING PROTEIN"/>
    <property type="match status" value="1"/>
</dbReference>
<dbReference type="InterPro" id="IPR002749">
    <property type="entry name" value="DUF63"/>
</dbReference>
<dbReference type="Proteomes" id="UP000001106">
    <property type="component" value="Chromosome"/>
</dbReference>
<name>A6USY7_META3</name>
<keyword evidence="3" id="KW-1185">Reference proteome</keyword>
<proteinExistence type="predicted"/>
<keyword evidence="1" id="KW-0812">Transmembrane</keyword>
<dbReference type="HOGENOM" id="CLU_086260_0_0_2"/>
<dbReference type="PANTHER" id="PTHR40700">
    <property type="entry name" value="HYPOTHETICAL MEMBRANE PROTEIN, CONSERVED, DUF63 FAMILY"/>
    <property type="match status" value="1"/>
</dbReference>
<accession>A6USY7</accession>
<evidence type="ECO:0000313" key="2">
    <source>
        <dbReference type="EMBL" id="ABR55609.1"/>
    </source>
</evidence>